<feature type="non-terminal residue" evidence="7">
    <location>
        <position position="1"/>
    </location>
</feature>
<protein>
    <recommendedName>
        <fullName evidence="6">2OGFeDO JBP1/TET oxygenase domain-containing protein</fullName>
    </recommendedName>
</protein>
<keyword evidence="5" id="KW-0408">Iron</keyword>
<evidence type="ECO:0000313" key="7">
    <source>
        <dbReference type="EMBL" id="TEB21144.1"/>
    </source>
</evidence>
<evidence type="ECO:0000256" key="1">
    <source>
        <dbReference type="ARBA" id="ARBA00001954"/>
    </source>
</evidence>
<evidence type="ECO:0000256" key="5">
    <source>
        <dbReference type="ARBA" id="ARBA00023004"/>
    </source>
</evidence>
<dbReference type="GO" id="GO:0051213">
    <property type="term" value="F:dioxygenase activity"/>
    <property type="evidence" value="ECO:0007669"/>
    <property type="project" value="UniProtKB-KW"/>
</dbReference>
<evidence type="ECO:0000256" key="4">
    <source>
        <dbReference type="ARBA" id="ARBA00023002"/>
    </source>
</evidence>
<dbReference type="GO" id="GO:0046872">
    <property type="term" value="F:metal ion binding"/>
    <property type="evidence" value="ECO:0007669"/>
    <property type="project" value="UniProtKB-KW"/>
</dbReference>
<dbReference type="Pfam" id="PF12851">
    <property type="entry name" value="Tet_JBP"/>
    <property type="match status" value="1"/>
</dbReference>
<evidence type="ECO:0000313" key="8">
    <source>
        <dbReference type="Proteomes" id="UP000298030"/>
    </source>
</evidence>
<sequence length="241" mass="27199">NWQTNAQLFRPEHLCQVKRGAVCYSPCWYEQGHTVSESISFPLEAIAGPSLTLVNDPEAHQFLSDTQELSALLGGILSIIHPELYHQGMKVLRSIYDAPDDFCNPDLIIDTLWVWGSPFTAMSLISNRHTPLHRDLLGALNSFDVVMSWGEYDNGRFDIPATGMTFRYDSGTAIFLDTRTFKHGASAVVGERFCFVLFFRPLMLKHGLEEDEEHVENKPLSSLGGLVRYHKSCVSVPEYFL</sequence>
<feature type="domain" description="2OGFeDO JBP1/TET oxygenase" evidence="6">
    <location>
        <begin position="53"/>
        <end position="200"/>
    </location>
</feature>
<keyword evidence="2" id="KW-0479">Metal-binding</keyword>
<dbReference type="EMBL" id="QPFP01000120">
    <property type="protein sequence ID" value="TEB21144.1"/>
    <property type="molecule type" value="Genomic_DNA"/>
</dbReference>
<dbReference type="OrthoDB" id="3200752at2759"/>
<gene>
    <name evidence="7" type="ORF">FA13DRAFT_1643472</name>
</gene>
<comment type="caution">
    <text evidence="7">The sequence shown here is derived from an EMBL/GenBank/DDBJ whole genome shotgun (WGS) entry which is preliminary data.</text>
</comment>
<dbReference type="Proteomes" id="UP000298030">
    <property type="component" value="Unassembled WGS sequence"/>
</dbReference>
<proteinExistence type="predicted"/>
<evidence type="ECO:0000256" key="3">
    <source>
        <dbReference type="ARBA" id="ARBA00022964"/>
    </source>
</evidence>
<dbReference type="InterPro" id="IPR024779">
    <property type="entry name" value="2OGFeDO_JBP1/TET_oxygenase_dom"/>
</dbReference>
<accession>A0A4Y7SHS2</accession>
<evidence type="ECO:0000259" key="6">
    <source>
        <dbReference type="Pfam" id="PF12851"/>
    </source>
</evidence>
<dbReference type="Gene3D" id="3.60.130.30">
    <property type="match status" value="1"/>
</dbReference>
<keyword evidence="3" id="KW-0223">Dioxygenase</keyword>
<reference evidence="7 8" key="1">
    <citation type="journal article" date="2019" name="Nat. Ecol. Evol.">
        <title>Megaphylogeny resolves global patterns of mushroom evolution.</title>
        <authorList>
            <person name="Varga T."/>
            <person name="Krizsan K."/>
            <person name="Foldi C."/>
            <person name="Dima B."/>
            <person name="Sanchez-Garcia M."/>
            <person name="Sanchez-Ramirez S."/>
            <person name="Szollosi G.J."/>
            <person name="Szarkandi J.G."/>
            <person name="Papp V."/>
            <person name="Albert L."/>
            <person name="Andreopoulos W."/>
            <person name="Angelini C."/>
            <person name="Antonin V."/>
            <person name="Barry K.W."/>
            <person name="Bougher N.L."/>
            <person name="Buchanan P."/>
            <person name="Buyck B."/>
            <person name="Bense V."/>
            <person name="Catcheside P."/>
            <person name="Chovatia M."/>
            <person name="Cooper J."/>
            <person name="Damon W."/>
            <person name="Desjardin D."/>
            <person name="Finy P."/>
            <person name="Geml J."/>
            <person name="Haridas S."/>
            <person name="Hughes K."/>
            <person name="Justo A."/>
            <person name="Karasinski D."/>
            <person name="Kautmanova I."/>
            <person name="Kiss B."/>
            <person name="Kocsube S."/>
            <person name="Kotiranta H."/>
            <person name="LaButti K.M."/>
            <person name="Lechner B.E."/>
            <person name="Liimatainen K."/>
            <person name="Lipzen A."/>
            <person name="Lukacs Z."/>
            <person name="Mihaltcheva S."/>
            <person name="Morgado L.N."/>
            <person name="Niskanen T."/>
            <person name="Noordeloos M.E."/>
            <person name="Ohm R.A."/>
            <person name="Ortiz-Santana B."/>
            <person name="Ovrebo C."/>
            <person name="Racz N."/>
            <person name="Riley R."/>
            <person name="Savchenko A."/>
            <person name="Shiryaev A."/>
            <person name="Soop K."/>
            <person name="Spirin V."/>
            <person name="Szebenyi C."/>
            <person name="Tomsovsky M."/>
            <person name="Tulloss R.E."/>
            <person name="Uehling J."/>
            <person name="Grigoriev I.V."/>
            <person name="Vagvolgyi C."/>
            <person name="Papp T."/>
            <person name="Martin F.M."/>
            <person name="Miettinen O."/>
            <person name="Hibbett D.S."/>
            <person name="Nagy L.G."/>
        </authorList>
    </citation>
    <scope>NUCLEOTIDE SEQUENCE [LARGE SCALE GENOMIC DNA]</scope>
    <source>
        <strain evidence="7 8">FP101781</strain>
    </source>
</reference>
<comment type="cofactor">
    <cofactor evidence="1">
        <name>Fe(2+)</name>
        <dbReference type="ChEBI" id="CHEBI:29033"/>
    </cofactor>
</comment>
<name>A0A4Y7SHS2_COPMI</name>
<evidence type="ECO:0000256" key="2">
    <source>
        <dbReference type="ARBA" id="ARBA00022723"/>
    </source>
</evidence>
<keyword evidence="4" id="KW-0560">Oxidoreductase</keyword>
<organism evidence="7 8">
    <name type="scientific">Coprinellus micaceus</name>
    <name type="common">Glistening ink-cap mushroom</name>
    <name type="synonym">Coprinus micaceus</name>
    <dbReference type="NCBI Taxonomy" id="71717"/>
    <lineage>
        <taxon>Eukaryota</taxon>
        <taxon>Fungi</taxon>
        <taxon>Dikarya</taxon>
        <taxon>Basidiomycota</taxon>
        <taxon>Agaricomycotina</taxon>
        <taxon>Agaricomycetes</taxon>
        <taxon>Agaricomycetidae</taxon>
        <taxon>Agaricales</taxon>
        <taxon>Agaricineae</taxon>
        <taxon>Psathyrellaceae</taxon>
        <taxon>Coprinellus</taxon>
    </lineage>
</organism>
<keyword evidence="8" id="KW-1185">Reference proteome</keyword>
<dbReference type="AlphaFoldDB" id="A0A4Y7SHS2"/>